<protein>
    <submittedName>
        <fullName evidence="1">Uncharacterized protein</fullName>
    </submittedName>
</protein>
<organism evidence="1">
    <name type="scientific">bioreactor metagenome</name>
    <dbReference type="NCBI Taxonomy" id="1076179"/>
    <lineage>
        <taxon>unclassified sequences</taxon>
        <taxon>metagenomes</taxon>
        <taxon>ecological metagenomes</taxon>
    </lineage>
</organism>
<gene>
    <name evidence="1" type="ORF">SDC9_192348</name>
</gene>
<accession>A0A645IBH7</accession>
<sequence length="132" mass="15330">MPHRNQLPDAGQSRLIQRNRRLRTRCLDVAGTSALPRVRAERELRNQQNAPADLLNREVRNLVFVVKHADSGYLVTNIGHIRLKVAFLNAQKHNETAPDLTYDLPVYHDGGLRCALYDRSHLFPYPLYRFMR</sequence>
<proteinExistence type="predicted"/>
<dbReference type="EMBL" id="VSSQ01104183">
    <property type="protein sequence ID" value="MPN44783.1"/>
    <property type="molecule type" value="Genomic_DNA"/>
</dbReference>
<evidence type="ECO:0000313" key="1">
    <source>
        <dbReference type="EMBL" id="MPN44783.1"/>
    </source>
</evidence>
<dbReference type="AlphaFoldDB" id="A0A645IBH7"/>
<comment type="caution">
    <text evidence="1">The sequence shown here is derived from an EMBL/GenBank/DDBJ whole genome shotgun (WGS) entry which is preliminary data.</text>
</comment>
<reference evidence="1" key="1">
    <citation type="submission" date="2019-08" db="EMBL/GenBank/DDBJ databases">
        <authorList>
            <person name="Kucharzyk K."/>
            <person name="Murdoch R.W."/>
            <person name="Higgins S."/>
            <person name="Loffler F."/>
        </authorList>
    </citation>
    <scope>NUCLEOTIDE SEQUENCE</scope>
</reference>
<name>A0A645IBH7_9ZZZZ</name>